<keyword evidence="1" id="KW-1133">Transmembrane helix</keyword>
<dbReference type="EMBL" id="UINC01052019">
    <property type="protein sequence ID" value="SVB66845.1"/>
    <property type="molecule type" value="Genomic_DNA"/>
</dbReference>
<feature type="transmembrane region" description="Helical" evidence="1">
    <location>
        <begin position="16"/>
        <end position="38"/>
    </location>
</feature>
<keyword evidence="1" id="KW-0812">Transmembrane</keyword>
<evidence type="ECO:0000313" key="2">
    <source>
        <dbReference type="EMBL" id="SVB66845.1"/>
    </source>
</evidence>
<reference evidence="2" key="1">
    <citation type="submission" date="2018-05" db="EMBL/GenBank/DDBJ databases">
        <authorList>
            <person name="Lanie J.A."/>
            <person name="Ng W.-L."/>
            <person name="Kazmierczak K.M."/>
            <person name="Andrzejewski T.M."/>
            <person name="Davidsen T.M."/>
            <person name="Wayne K.J."/>
            <person name="Tettelin H."/>
            <person name="Glass J.I."/>
            <person name="Rusch D."/>
            <person name="Podicherti R."/>
            <person name="Tsui H.-C.T."/>
            <person name="Winkler M.E."/>
        </authorList>
    </citation>
    <scope>NUCLEOTIDE SEQUENCE</scope>
</reference>
<keyword evidence="1" id="KW-0472">Membrane</keyword>
<organism evidence="2">
    <name type="scientific">marine metagenome</name>
    <dbReference type="NCBI Taxonomy" id="408172"/>
    <lineage>
        <taxon>unclassified sequences</taxon>
        <taxon>metagenomes</taxon>
        <taxon>ecological metagenomes</taxon>
    </lineage>
</organism>
<accession>A0A382FW95</accession>
<dbReference type="AlphaFoldDB" id="A0A382FW95"/>
<protein>
    <submittedName>
        <fullName evidence="2">Uncharacterized protein</fullName>
    </submittedName>
</protein>
<gene>
    <name evidence="2" type="ORF">METZ01_LOCUS219699</name>
</gene>
<sequence length="105" mass="10916">MTGPDLIPDSEGAGRFLPWVVAVMVFFAALAGAVGLTLHQATGTWRDDLANKITVEIPPNLDAGQNTGKDDATIIAAVIKALGDTPGVIKSQPLDALEIAKLLQP</sequence>
<evidence type="ECO:0000256" key="1">
    <source>
        <dbReference type="SAM" id="Phobius"/>
    </source>
</evidence>
<proteinExistence type="predicted"/>
<feature type="non-terminal residue" evidence="2">
    <location>
        <position position="105"/>
    </location>
</feature>
<name>A0A382FW95_9ZZZZ</name>